<dbReference type="InterPro" id="IPR038630">
    <property type="entry name" value="L24e/L24_sf"/>
</dbReference>
<evidence type="ECO:0000313" key="5">
    <source>
        <dbReference type="EMBL" id="MBE5728191.1"/>
    </source>
</evidence>
<feature type="domain" description="TRASH" evidence="4">
    <location>
        <begin position="4"/>
        <end position="42"/>
    </location>
</feature>
<dbReference type="SUPFAM" id="SSF57716">
    <property type="entry name" value="Glucocorticoid receptor-like (DNA-binding domain)"/>
    <property type="match status" value="1"/>
</dbReference>
<dbReference type="EMBL" id="JADFAQ010000028">
    <property type="protein sequence ID" value="MBE5728191.1"/>
    <property type="molecule type" value="Genomic_DNA"/>
</dbReference>
<gene>
    <name evidence="5" type="ORF">IHE50_02130</name>
</gene>
<keyword evidence="2" id="KW-0479">Metal-binding</keyword>
<dbReference type="InterPro" id="IPR011017">
    <property type="entry name" value="TRASH_dom"/>
</dbReference>
<comment type="similarity">
    <text evidence="1">Belongs to the eukaryotic ribosomal protein eL24 family.</text>
</comment>
<organism evidence="5 6">
    <name type="scientific">Candidatus Acidifodinimicrobium mancum</name>
    <dbReference type="NCBI Taxonomy" id="2898728"/>
    <lineage>
        <taxon>Archaea</taxon>
        <taxon>Candidatus Parvarchaeota</taxon>
        <taxon>Candidatus Acidifodinimicrobiaceae</taxon>
        <taxon>Candidatus Acidifodinimicrobium</taxon>
    </lineage>
</organism>
<keyword evidence="2" id="KW-0863">Zinc-finger</keyword>
<dbReference type="NCBIfam" id="NF034186">
    <property type="entry name" value="PRK14891.1-1"/>
    <property type="match status" value="1"/>
</dbReference>
<evidence type="ECO:0000259" key="4">
    <source>
        <dbReference type="SMART" id="SM00746"/>
    </source>
</evidence>
<reference evidence="5 6" key="1">
    <citation type="submission" date="2020-09" db="EMBL/GenBank/DDBJ databases">
        <title>Genomic characterization of a novel Parvarchaeota family in acid mine drainage sediments.</title>
        <authorList>
            <person name="Luo Z.-H."/>
        </authorList>
    </citation>
    <scope>NUCLEOTIDE SEQUENCE [LARGE SCALE GENOMIC DNA]</scope>
    <source>
        <strain evidence="5">TL1-5_bins.178</strain>
    </source>
</reference>
<dbReference type="InterPro" id="IPR000988">
    <property type="entry name" value="Ribosomal_eL24-rel_N"/>
</dbReference>
<dbReference type="GO" id="GO:0008270">
    <property type="term" value="F:zinc ion binding"/>
    <property type="evidence" value="ECO:0007669"/>
    <property type="project" value="UniProtKB-KW"/>
</dbReference>
<dbReference type="AlphaFoldDB" id="A0A8T3URD4"/>
<accession>A0A8T3URD4</accession>
<dbReference type="InterPro" id="IPR055345">
    <property type="entry name" value="Ribosomal_eL24-rel_arc"/>
</dbReference>
<dbReference type="Gene3D" id="2.30.170.20">
    <property type="entry name" value="Ribosomal protein L24e"/>
    <property type="match status" value="1"/>
</dbReference>
<evidence type="ECO:0000256" key="3">
    <source>
        <dbReference type="ARBA" id="ARBA00035507"/>
    </source>
</evidence>
<dbReference type="SMART" id="SM00746">
    <property type="entry name" value="TRASH"/>
    <property type="match status" value="1"/>
</dbReference>
<dbReference type="GO" id="GO:0005840">
    <property type="term" value="C:ribosome"/>
    <property type="evidence" value="ECO:0007669"/>
    <property type="project" value="UniProtKB-KW"/>
</dbReference>
<dbReference type="GO" id="GO:0003735">
    <property type="term" value="F:structural constituent of ribosome"/>
    <property type="evidence" value="ECO:0007669"/>
    <property type="project" value="InterPro"/>
</dbReference>
<evidence type="ECO:0000256" key="2">
    <source>
        <dbReference type="ARBA" id="ARBA00022771"/>
    </source>
</evidence>
<dbReference type="CDD" id="cd00472">
    <property type="entry name" value="Ribosomal_L24e_L24"/>
    <property type="match status" value="1"/>
</dbReference>
<name>A0A8T3URD4_9ARCH</name>
<dbReference type="Pfam" id="PF01246">
    <property type="entry name" value="Ribosomal_L24e"/>
    <property type="match status" value="1"/>
</dbReference>
<keyword evidence="5" id="KW-0687">Ribonucleoprotein</keyword>
<protein>
    <recommendedName>
        <fullName evidence="3">50S ribosomal protein L24e</fullName>
    </recommendedName>
</protein>
<keyword evidence="5" id="KW-0689">Ribosomal protein</keyword>
<comment type="caution">
    <text evidence="5">The sequence shown here is derived from an EMBL/GenBank/DDBJ whole genome shotgun (WGS) entry which is preliminary data.</text>
</comment>
<keyword evidence="2" id="KW-0862">Zinc</keyword>
<dbReference type="Proteomes" id="UP000763484">
    <property type="component" value="Unassembled WGS sequence"/>
</dbReference>
<evidence type="ECO:0000313" key="6">
    <source>
        <dbReference type="Proteomes" id="UP000763484"/>
    </source>
</evidence>
<evidence type="ECO:0000256" key="1">
    <source>
        <dbReference type="ARBA" id="ARBA00005647"/>
    </source>
</evidence>
<proteinExistence type="inferred from homology"/>
<sequence length="56" mass="6725">MAKCSFCGREVKQGTGFMYVKVDGTVYYFDKRKCFSYYLMNRDPRNFKWTEASKNQ</sequence>